<dbReference type="CDD" id="cd01948">
    <property type="entry name" value="EAL"/>
    <property type="match status" value="1"/>
</dbReference>
<gene>
    <name evidence="2" type="ORF">J2S07_002595</name>
</gene>
<accession>A0ABT9V5Q5</accession>
<dbReference type="SUPFAM" id="SSF141868">
    <property type="entry name" value="EAL domain-like"/>
    <property type="match status" value="1"/>
</dbReference>
<dbReference type="SMART" id="SM00052">
    <property type="entry name" value="EAL"/>
    <property type="match status" value="1"/>
</dbReference>
<reference evidence="2 3" key="1">
    <citation type="submission" date="2023-07" db="EMBL/GenBank/DDBJ databases">
        <title>Genomic Encyclopedia of Type Strains, Phase IV (KMG-IV): sequencing the most valuable type-strain genomes for metagenomic binning, comparative biology and taxonomic classification.</title>
        <authorList>
            <person name="Goeker M."/>
        </authorList>
    </citation>
    <scope>NUCLEOTIDE SEQUENCE [LARGE SCALE GENOMIC DNA]</scope>
    <source>
        <strain evidence="2 3">DSM 23948</strain>
    </source>
</reference>
<organism evidence="2 3">
    <name type="scientific">Anoxybacillus andreesenii</name>
    <dbReference type="NCBI Taxonomy" id="1325932"/>
    <lineage>
        <taxon>Bacteria</taxon>
        <taxon>Bacillati</taxon>
        <taxon>Bacillota</taxon>
        <taxon>Bacilli</taxon>
        <taxon>Bacillales</taxon>
        <taxon>Anoxybacillaceae</taxon>
        <taxon>Anoxybacillus</taxon>
    </lineage>
</organism>
<dbReference type="PANTHER" id="PTHR33121">
    <property type="entry name" value="CYCLIC DI-GMP PHOSPHODIESTERASE PDEF"/>
    <property type="match status" value="1"/>
</dbReference>
<sequence>MVKKALNESGLAPEYLKLEITESVFIRNPEHVAEVIHRLKGMGVQISIDDFGKGYSSLYQLLYLPIDEIKIDRQFIRDIHQNDKQALLVKSILELARGLQLNVVAEGVETKLENEVLLQMGCYEIQGFLFSPPLAKEDIIKLLQAERNSI</sequence>
<dbReference type="PANTHER" id="PTHR33121:SF70">
    <property type="entry name" value="SIGNALING PROTEIN YKOW"/>
    <property type="match status" value="1"/>
</dbReference>
<proteinExistence type="predicted"/>
<dbReference type="Proteomes" id="UP001231362">
    <property type="component" value="Unassembled WGS sequence"/>
</dbReference>
<protein>
    <submittedName>
        <fullName evidence="2">EAL domain-containing protein (Putative c-di-GMP-specific phosphodiesterase class I)</fullName>
    </submittedName>
</protein>
<feature type="domain" description="EAL" evidence="1">
    <location>
        <begin position="1"/>
        <end position="147"/>
    </location>
</feature>
<keyword evidence="3" id="KW-1185">Reference proteome</keyword>
<comment type="caution">
    <text evidence="2">The sequence shown here is derived from an EMBL/GenBank/DDBJ whole genome shotgun (WGS) entry which is preliminary data.</text>
</comment>
<dbReference type="PROSITE" id="PS50883">
    <property type="entry name" value="EAL"/>
    <property type="match status" value="1"/>
</dbReference>
<dbReference type="InterPro" id="IPR050706">
    <property type="entry name" value="Cyclic-di-GMP_PDE-like"/>
</dbReference>
<evidence type="ECO:0000313" key="3">
    <source>
        <dbReference type="Proteomes" id="UP001231362"/>
    </source>
</evidence>
<dbReference type="InterPro" id="IPR035919">
    <property type="entry name" value="EAL_sf"/>
</dbReference>
<dbReference type="InterPro" id="IPR001633">
    <property type="entry name" value="EAL_dom"/>
</dbReference>
<name>A0ABT9V5Q5_9BACL</name>
<evidence type="ECO:0000259" key="1">
    <source>
        <dbReference type="PROSITE" id="PS50883"/>
    </source>
</evidence>
<dbReference type="EMBL" id="JAUSTU010000011">
    <property type="protein sequence ID" value="MDQ0156276.1"/>
    <property type="molecule type" value="Genomic_DNA"/>
</dbReference>
<dbReference type="Gene3D" id="3.20.20.450">
    <property type="entry name" value="EAL domain"/>
    <property type="match status" value="1"/>
</dbReference>
<dbReference type="Pfam" id="PF00563">
    <property type="entry name" value="EAL"/>
    <property type="match status" value="1"/>
</dbReference>
<evidence type="ECO:0000313" key="2">
    <source>
        <dbReference type="EMBL" id="MDQ0156276.1"/>
    </source>
</evidence>